<dbReference type="EMBL" id="JBHRTL010000004">
    <property type="protein sequence ID" value="MFC3154559.1"/>
    <property type="molecule type" value="Genomic_DNA"/>
</dbReference>
<dbReference type="RefSeq" id="WP_339618020.1">
    <property type="nucleotide sequence ID" value="NZ_AP031500.1"/>
</dbReference>
<evidence type="ECO:0000313" key="1">
    <source>
        <dbReference type="EMBL" id="MFC3154559.1"/>
    </source>
</evidence>
<dbReference type="Proteomes" id="UP001595548">
    <property type="component" value="Unassembled WGS sequence"/>
</dbReference>
<reference evidence="2" key="1">
    <citation type="journal article" date="2019" name="Int. J. Syst. Evol. Microbiol.">
        <title>The Global Catalogue of Microorganisms (GCM) 10K type strain sequencing project: providing services to taxonomists for standard genome sequencing and annotation.</title>
        <authorList>
            <consortium name="The Broad Institute Genomics Platform"/>
            <consortium name="The Broad Institute Genome Sequencing Center for Infectious Disease"/>
            <person name="Wu L."/>
            <person name="Ma J."/>
        </authorList>
    </citation>
    <scope>NUCLEOTIDE SEQUENCE [LARGE SCALE GENOMIC DNA]</scope>
    <source>
        <strain evidence="2">KCTC 52141</strain>
    </source>
</reference>
<gene>
    <name evidence="1" type="ORF">ACFOEB_05035</name>
</gene>
<sequence length="153" mass="16810">MPSKTPLRQLLILALMALGIVALSVISTLHVLDVPVGDFAGKMGRTLGLRYHHATMTDAQLNCEKKLKTSFKNRISVMHMDSYSSRLSADGELYKIFLEADVYPDSTRQGKSRELFVTCFVLASSGHIERFQYAGDGEPVRGVEGEGTNAFGL</sequence>
<proteinExistence type="predicted"/>
<organism evidence="1 2">
    <name type="scientific">Gilvimarinus japonicus</name>
    <dbReference type="NCBI Taxonomy" id="1796469"/>
    <lineage>
        <taxon>Bacteria</taxon>
        <taxon>Pseudomonadati</taxon>
        <taxon>Pseudomonadota</taxon>
        <taxon>Gammaproteobacteria</taxon>
        <taxon>Cellvibrionales</taxon>
        <taxon>Cellvibrionaceae</taxon>
        <taxon>Gilvimarinus</taxon>
    </lineage>
</organism>
<keyword evidence="2" id="KW-1185">Reference proteome</keyword>
<evidence type="ECO:0000313" key="2">
    <source>
        <dbReference type="Proteomes" id="UP001595548"/>
    </source>
</evidence>
<protein>
    <submittedName>
        <fullName evidence="1">Uncharacterized protein</fullName>
    </submittedName>
</protein>
<name>A0ABV7HL01_9GAMM</name>
<comment type="caution">
    <text evidence="1">The sequence shown here is derived from an EMBL/GenBank/DDBJ whole genome shotgun (WGS) entry which is preliminary data.</text>
</comment>
<accession>A0ABV7HL01</accession>